<gene>
    <name evidence="2" type="ORF">ACEZDJ_17975</name>
</gene>
<evidence type="ECO:0000313" key="2">
    <source>
        <dbReference type="EMBL" id="MFC1403180.1"/>
    </source>
</evidence>
<dbReference type="Proteomes" id="UP001592528">
    <property type="component" value="Unassembled WGS sequence"/>
</dbReference>
<organism evidence="2 3">
    <name type="scientific">Streptacidiphilus cavernicola</name>
    <dbReference type="NCBI Taxonomy" id="3342716"/>
    <lineage>
        <taxon>Bacteria</taxon>
        <taxon>Bacillati</taxon>
        <taxon>Actinomycetota</taxon>
        <taxon>Actinomycetes</taxon>
        <taxon>Kitasatosporales</taxon>
        <taxon>Streptomycetaceae</taxon>
        <taxon>Streptacidiphilus</taxon>
    </lineage>
</organism>
<reference evidence="2 3" key="1">
    <citation type="submission" date="2024-09" db="EMBL/GenBank/DDBJ databases">
        <authorList>
            <person name="Lee S.D."/>
        </authorList>
    </citation>
    <scope>NUCLEOTIDE SEQUENCE [LARGE SCALE GENOMIC DNA]</scope>
    <source>
        <strain evidence="2 3">N1-5</strain>
    </source>
</reference>
<protein>
    <submittedName>
        <fullName evidence="2">Uncharacterized protein</fullName>
    </submittedName>
</protein>
<proteinExistence type="predicted"/>
<feature type="region of interest" description="Disordered" evidence="1">
    <location>
        <begin position="304"/>
        <end position="326"/>
    </location>
</feature>
<dbReference type="EMBL" id="JBHEZZ010000009">
    <property type="protein sequence ID" value="MFC1403180.1"/>
    <property type="molecule type" value="Genomic_DNA"/>
</dbReference>
<evidence type="ECO:0000313" key="3">
    <source>
        <dbReference type="Proteomes" id="UP001592528"/>
    </source>
</evidence>
<dbReference type="RefSeq" id="WP_030254632.1">
    <property type="nucleotide sequence ID" value="NZ_JBHEZZ010000009.1"/>
</dbReference>
<evidence type="ECO:0000256" key="1">
    <source>
        <dbReference type="SAM" id="MobiDB-lite"/>
    </source>
</evidence>
<keyword evidence="3" id="KW-1185">Reference proteome</keyword>
<comment type="caution">
    <text evidence="2">The sequence shown here is derived from an EMBL/GenBank/DDBJ whole genome shotgun (WGS) entry which is preliminary data.</text>
</comment>
<name>A0ABV6UP10_9ACTN</name>
<sequence>MSNARISGRFYYWSDRAVQSLAEDNGVELGGHLRRQATVGATVAHFPISAQVQGAFSSGEQKTRNRLEEAKRITEAMGSKATEALARPPKAQWVWTVGRVTLSKMIHYAKNDGLLFHLQTTNRAGQRIDLCLFGSLDNLHGSGPIDSFTGGWYSSAYHAVQELLETQGQVNTSQWDDPESLSVEVLRIALEDGWLPNSQPARPETRGRTILRAEACELMAEVYSDVVLTEARWSLTGDLKGAQRIIVGRPLWVRTTTDDAVVRYAELRNGPRWARWWWLFQAQRYLRRQLNRLPLVHRRQPSLPMPAVEELDPRPDRTTAPSSGDA</sequence>
<accession>A0ABV6UP10</accession>